<feature type="non-terminal residue" evidence="1">
    <location>
        <position position="97"/>
    </location>
</feature>
<sequence length="97" mass="11512">MFVSNFYCGLFIDLSLLLNRRRNDKEYNKIFSKDTATKIQTAKDDKEQKQPKMLYACCATMWHETANEMTQLLKSIFKEILLGLFVKQENRLVKIIR</sequence>
<accession>A0A3L5TSH0</accession>
<proteinExistence type="predicted"/>
<dbReference type="EMBL" id="KV589213">
    <property type="protein sequence ID" value="OPL21703.1"/>
    <property type="molecule type" value="Genomic_DNA"/>
</dbReference>
<protein>
    <submittedName>
        <fullName evidence="1">Uncharacterized protein</fullName>
    </submittedName>
</protein>
<evidence type="ECO:0000313" key="2">
    <source>
        <dbReference type="Proteomes" id="UP000266721"/>
    </source>
</evidence>
<feature type="non-terminal residue" evidence="1">
    <location>
        <position position="1"/>
    </location>
</feature>
<reference evidence="1 2" key="1">
    <citation type="journal article" date="2016" name="PLoS ONE">
        <title>A First Insight into the Genome of the Filter-Feeder Mussel Mytilus galloprovincialis.</title>
        <authorList>
            <person name="Murgarella M."/>
            <person name="Puiu D."/>
            <person name="Novoa B."/>
            <person name="Figueras A."/>
            <person name="Posada D."/>
            <person name="Canchaya C."/>
        </authorList>
    </citation>
    <scope>NUCLEOTIDE SEQUENCE [LARGE SCALE GENOMIC DNA]</scope>
    <source>
        <tissue evidence="1">Muscle</tissue>
    </source>
</reference>
<organism evidence="1 2">
    <name type="scientific">Mytilus galloprovincialis</name>
    <name type="common">Mediterranean mussel</name>
    <dbReference type="NCBI Taxonomy" id="29158"/>
    <lineage>
        <taxon>Eukaryota</taxon>
        <taxon>Metazoa</taxon>
        <taxon>Spiralia</taxon>
        <taxon>Lophotrochozoa</taxon>
        <taxon>Mollusca</taxon>
        <taxon>Bivalvia</taxon>
        <taxon>Autobranchia</taxon>
        <taxon>Pteriomorphia</taxon>
        <taxon>Mytilida</taxon>
        <taxon>Mytiloidea</taxon>
        <taxon>Mytilidae</taxon>
        <taxon>Mytilinae</taxon>
        <taxon>Mytilus</taxon>
    </lineage>
</organism>
<dbReference type="AlphaFoldDB" id="A0A3L5TSH0"/>
<dbReference type="Proteomes" id="UP000266721">
    <property type="component" value="Unassembled WGS sequence"/>
</dbReference>
<comment type="caution">
    <text evidence="1">The sequence shown here is derived from an EMBL/GenBank/DDBJ whole genome shotgun (WGS) entry which is preliminary data.</text>
</comment>
<evidence type="ECO:0000313" key="1">
    <source>
        <dbReference type="EMBL" id="OPL21703.1"/>
    </source>
</evidence>
<keyword evidence="2" id="KW-1185">Reference proteome</keyword>
<gene>
    <name evidence="1" type="ORF">AM593_07610</name>
</gene>
<name>A0A3L5TSH0_MYTGA</name>